<proteinExistence type="predicted"/>
<name>A0A1J8QD34_9AGAM</name>
<dbReference type="OrthoDB" id="10249045at2759"/>
<dbReference type="EMBL" id="LVVM01005829">
    <property type="protein sequence ID" value="OJA09676.1"/>
    <property type="molecule type" value="Genomic_DNA"/>
</dbReference>
<feature type="compositionally biased region" description="Basic and acidic residues" evidence="1">
    <location>
        <begin position="98"/>
        <end position="110"/>
    </location>
</feature>
<feature type="compositionally biased region" description="Polar residues" evidence="1">
    <location>
        <begin position="805"/>
        <end position="825"/>
    </location>
</feature>
<sequence>MHRLHRLHSARSIVTTGIPYRKRAFGVSACALNADSNRRPIPSSFKSFIAEIHTKDFNKASNNAAETNQHIPFHPPLQGVKSAGPSKRRKKDKKTRKKMADGKVKPNRTDAERATLEIARASLAGFDAKRAGVLQSLSERTEDTSRKAGKAWSSGWGEDALLPKENVDYELQESFGDHGQENMEESAQRSPPPHMGRNPLAYTRRVEGLFDDSAPSSSKQSSVNNVLEDVDPPSEHKPIAQLAHGLDRVLFNPGVYWLQDPRSRVYNFTPWLENIPKVTDFAFERVTGFIRSSQDIDLHNLAKLHSRPYVGSTSSLTGLLSHIYFLVSDGKDVDTSVLSRAFAREPKNFTPGQRMPVSVVLRYEDGVWAVDSGKDGEDDSQKNVLTWMGTLLEKFLTVPEPEFKTLLRSSPAPPEDSRREAYRYAKSARFLMRSQLDCVDPRLPGTGIFDVKTRAAIPIRLDLLNFEENSGYLIRTLQGPLESFEKEYYDLIRSAFLKYSFQARIGNMDGVFVAYHNTARVFGFQYVSLEEMDARLFGPDAKDAGLPDGVSAPTRGARIFEKCVKLLERVMDEIVSVFGERSVKCTFETRERASKMNIWVEPLEWDAEGEGKGSSMVKLKGEEDMKDTEQGGKGEAEGNGRKKLEPPIVQIDSLETSTIRGNLASAKERQFRAWNFPANISGHEEMEAWWNALDFGGQKGAASPLNVCDAVGMLNDVVADKGSSHVATEGEDGLIEEEGPEANGDRTQQPFNPRLFRQASTNVERLRQLSRDGREETLRAEAEEEAMGREKIVWGIVGDDDFSNVAPNNEPTKQQVEDNSSTSAVPQAPETETADTVEKEKDKE</sequence>
<feature type="region of interest" description="Disordered" evidence="1">
    <location>
        <begin position="723"/>
        <end position="751"/>
    </location>
</feature>
<dbReference type="PANTHER" id="PTHR31014:SF0">
    <property type="entry name" value="MITOCHONDRIAL TRANSLATION SYSTEM COMPONENT PET127-RELATED"/>
    <property type="match status" value="1"/>
</dbReference>
<protein>
    <recommendedName>
        <fullName evidence="4">Pet127-domain-containing protein</fullName>
    </recommendedName>
</protein>
<feature type="region of interest" description="Disordered" evidence="1">
    <location>
        <begin position="799"/>
        <end position="844"/>
    </location>
</feature>
<feature type="compositionally biased region" description="Basic residues" evidence="1">
    <location>
        <begin position="86"/>
        <end position="97"/>
    </location>
</feature>
<dbReference type="GO" id="GO:0000964">
    <property type="term" value="P:mitochondrial RNA 5'-end processing"/>
    <property type="evidence" value="ECO:0007669"/>
    <property type="project" value="TreeGrafter"/>
</dbReference>
<dbReference type="AlphaFoldDB" id="A0A1J8QD34"/>
<organism evidence="2 3">
    <name type="scientific">Rhizopogon vesiculosus</name>
    <dbReference type="NCBI Taxonomy" id="180088"/>
    <lineage>
        <taxon>Eukaryota</taxon>
        <taxon>Fungi</taxon>
        <taxon>Dikarya</taxon>
        <taxon>Basidiomycota</taxon>
        <taxon>Agaricomycotina</taxon>
        <taxon>Agaricomycetes</taxon>
        <taxon>Agaricomycetidae</taxon>
        <taxon>Boletales</taxon>
        <taxon>Suillineae</taxon>
        <taxon>Rhizopogonaceae</taxon>
        <taxon>Rhizopogon</taxon>
    </lineage>
</organism>
<reference evidence="2 3" key="1">
    <citation type="submission" date="2016-03" db="EMBL/GenBank/DDBJ databases">
        <title>Comparative genomics of the ectomycorrhizal sister species Rhizopogon vinicolor and Rhizopogon vesiculosus (Basidiomycota: Boletales) reveals a divergence of the mating type B locus.</title>
        <authorList>
            <person name="Mujic A.B."/>
            <person name="Kuo A."/>
            <person name="Tritt A."/>
            <person name="Lipzen A."/>
            <person name="Chen C."/>
            <person name="Johnson J."/>
            <person name="Sharma A."/>
            <person name="Barry K."/>
            <person name="Grigoriev I.V."/>
            <person name="Spatafora J.W."/>
        </authorList>
    </citation>
    <scope>NUCLEOTIDE SEQUENCE [LARGE SCALE GENOMIC DNA]</scope>
    <source>
        <strain evidence="2 3">AM-OR11-056</strain>
    </source>
</reference>
<feature type="region of interest" description="Disordered" evidence="1">
    <location>
        <begin position="619"/>
        <end position="645"/>
    </location>
</feature>
<dbReference type="Pfam" id="PF08634">
    <property type="entry name" value="Pet127"/>
    <property type="match status" value="1"/>
</dbReference>
<evidence type="ECO:0000313" key="2">
    <source>
        <dbReference type="EMBL" id="OJA09676.1"/>
    </source>
</evidence>
<feature type="region of interest" description="Disordered" evidence="1">
    <location>
        <begin position="177"/>
        <end position="199"/>
    </location>
</feature>
<feature type="compositionally biased region" description="Acidic residues" evidence="1">
    <location>
        <begin position="729"/>
        <end position="740"/>
    </location>
</feature>
<dbReference type="PANTHER" id="PTHR31014">
    <property type="entry name" value="MITOCHONDRIAL TRANSLATION SYSTEM COMPONENT PET127-RELATED"/>
    <property type="match status" value="1"/>
</dbReference>
<dbReference type="GO" id="GO:0005740">
    <property type="term" value="C:mitochondrial envelope"/>
    <property type="evidence" value="ECO:0007669"/>
    <property type="project" value="TreeGrafter"/>
</dbReference>
<dbReference type="Proteomes" id="UP000183567">
    <property type="component" value="Unassembled WGS sequence"/>
</dbReference>
<dbReference type="InterPro" id="IPR013943">
    <property type="entry name" value="Pet127"/>
</dbReference>
<gene>
    <name evidence="2" type="ORF">AZE42_07766</name>
</gene>
<feature type="region of interest" description="Disordered" evidence="1">
    <location>
        <begin position="67"/>
        <end position="110"/>
    </location>
</feature>
<comment type="caution">
    <text evidence="2">The sequence shown here is derived from an EMBL/GenBank/DDBJ whole genome shotgun (WGS) entry which is preliminary data.</text>
</comment>
<feature type="region of interest" description="Disordered" evidence="1">
    <location>
        <begin position="137"/>
        <end position="157"/>
    </location>
</feature>
<evidence type="ECO:0008006" key="4">
    <source>
        <dbReference type="Google" id="ProtNLM"/>
    </source>
</evidence>
<evidence type="ECO:0000256" key="1">
    <source>
        <dbReference type="SAM" id="MobiDB-lite"/>
    </source>
</evidence>
<keyword evidence="3" id="KW-1185">Reference proteome</keyword>
<accession>A0A1J8QD34</accession>
<dbReference type="STRING" id="180088.A0A1J8QD34"/>
<evidence type="ECO:0000313" key="3">
    <source>
        <dbReference type="Proteomes" id="UP000183567"/>
    </source>
</evidence>